<dbReference type="SUPFAM" id="SSF143011">
    <property type="entry name" value="RelE-like"/>
    <property type="match status" value="1"/>
</dbReference>
<protein>
    <recommendedName>
        <fullName evidence="3">Plasmid stabilization protein</fullName>
    </recommendedName>
</protein>
<dbReference type="AlphaFoldDB" id="A0A1F5WRE0"/>
<dbReference type="PANTHER" id="PTHR38813:SF1">
    <property type="entry name" value="TOXIN RELE1-RELATED"/>
    <property type="match status" value="1"/>
</dbReference>
<reference evidence="1 2" key="1">
    <citation type="journal article" date="2016" name="Nat. Commun.">
        <title>Thousands of microbial genomes shed light on interconnected biogeochemical processes in an aquifer system.</title>
        <authorList>
            <person name="Anantharaman K."/>
            <person name="Brown C.T."/>
            <person name="Hug L.A."/>
            <person name="Sharon I."/>
            <person name="Castelle C.J."/>
            <person name="Probst A.J."/>
            <person name="Thomas B.C."/>
            <person name="Singh A."/>
            <person name="Wilkins M.J."/>
            <person name="Karaoz U."/>
            <person name="Brodie E.L."/>
            <person name="Williams K.H."/>
            <person name="Hubbard S.S."/>
            <person name="Banfield J.F."/>
        </authorList>
    </citation>
    <scope>NUCLEOTIDE SEQUENCE [LARGE SCALE GENOMIC DNA]</scope>
</reference>
<dbReference type="InterPro" id="IPR052747">
    <property type="entry name" value="TA_system_RelE_toxin"/>
</dbReference>
<dbReference type="Gene3D" id="3.30.2310.20">
    <property type="entry name" value="RelE-like"/>
    <property type="match status" value="1"/>
</dbReference>
<accession>A0A1F5WRE0</accession>
<dbReference type="Proteomes" id="UP000177723">
    <property type="component" value="Unassembled WGS sequence"/>
</dbReference>
<sequence>MAEIFFRPRAIKGFESASKKDQKRIRIAINILQKGAFPTNTKKLEGHTAGYRIRVGRWRILFILGKAEIDVVDIFIKKGESDYN</sequence>
<dbReference type="InterPro" id="IPR035093">
    <property type="entry name" value="RelE/ParE_toxin_dom_sf"/>
</dbReference>
<organism evidence="1 2">
    <name type="scientific">Candidatus Giovannonibacteria bacterium RIFCSPHIGHO2_12_FULL_43_15</name>
    <dbReference type="NCBI Taxonomy" id="1798341"/>
    <lineage>
        <taxon>Bacteria</taxon>
        <taxon>Candidatus Giovannoniibacteriota</taxon>
    </lineage>
</organism>
<gene>
    <name evidence="1" type="ORF">A3F23_02285</name>
</gene>
<evidence type="ECO:0000313" key="2">
    <source>
        <dbReference type="Proteomes" id="UP000177723"/>
    </source>
</evidence>
<name>A0A1F5WRE0_9BACT</name>
<evidence type="ECO:0000313" key="1">
    <source>
        <dbReference type="EMBL" id="OGF78236.1"/>
    </source>
</evidence>
<dbReference type="PANTHER" id="PTHR38813">
    <property type="match status" value="1"/>
</dbReference>
<proteinExistence type="predicted"/>
<comment type="caution">
    <text evidence="1">The sequence shown here is derived from an EMBL/GenBank/DDBJ whole genome shotgun (WGS) entry which is preliminary data.</text>
</comment>
<dbReference type="EMBL" id="MFHT01000003">
    <property type="protein sequence ID" value="OGF78236.1"/>
    <property type="molecule type" value="Genomic_DNA"/>
</dbReference>
<evidence type="ECO:0008006" key="3">
    <source>
        <dbReference type="Google" id="ProtNLM"/>
    </source>
</evidence>